<dbReference type="Proteomes" id="UP000789920">
    <property type="component" value="Unassembled WGS sequence"/>
</dbReference>
<feature type="non-terminal residue" evidence="1">
    <location>
        <position position="77"/>
    </location>
</feature>
<accession>A0ACA9RVW1</accession>
<comment type="caution">
    <text evidence="1">The sequence shown here is derived from an EMBL/GenBank/DDBJ whole genome shotgun (WGS) entry which is preliminary data.</text>
</comment>
<sequence length="77" mass="8820">KSIEDLEIGKVLFEAVEENKKLTDLDLSRNNFDSEISKVIASTLFNNLSLQRVDLTLNQFDQDSINELKKVLKPKLL</sequence>
<protein>
    <submittedName>
        <fullName evidence="1">544_t:CDS:1</fullName>
    </submittedName>
</protein>
<evidence type="ECO:0000313" key="2">
    <source>
        <dbReference type="Proteomes" id="UP000789920"/>
    </source>
</evidence>
<proteinExistence type="predicted"/>
<feature type="non-terminal residue" evidence="1">
    <location>
        <position position="1"/>
    </location>
</feature>
<organism evidence="1 2">
    <name type="scientific">Racocetra persica</name>
    <dbReference type="NCBI Taxonomy" id="160502"/>
    <lineage>
        <taxon>Eukaryota</taxon>
        <taxon>Fungi</taxon>
        <taxon>Fungi incertae sedis</taxon>
        <taxon>Mucoromycota</taxon>
        <taxon>Glomeromycotina</taxon>
        <taxon>Glomeromycetes</taxon>
        <taxon>Diversisporales</taxon>
        <taxon>Gigasporaceae</taxon>
        <taxon>Racocetra</taxon>
    </lineage>
</organism>
<name>A0ACA9RVW1_9GLOM</name>
<reference evidence="1" key="1">
    <citation type="submission" date="2021-06" db="EMBL/GenBank/DDBJ databases">
        <authorList>
            <person name="Kallberg Y."/>
            <person name="Tangrot J."/>
            <person name="Rosling A."/>
        </authorList>
    </citation>
    <scope>NUCLEOTIDE SEQUENCE</scope>
    <source>
        <strain evidence="1">MA461A</strain>
    </source>
</reference>
<evidence type="ECO:0000313" key="1">
    <source>
        <dbReference type="EMBL" id="CAG8811837.1"/>
    </source>
</evidence>
<keyword evidence="2" id="KW-1185">Reference proteome</keyword>
<dbReference type="EMBL" id="CAJVQC010072885">
    <property type="protein sequence ID" value="CAG8811837.1"/>
    <property type="molecule type" value="Genomic_DNA"/>
</dbReference>
<gene>
    <name evidence="1" type="ORF">RPERSI_LOCUS23398</name>
</gene>